<reference evidence="1 2" key="1">
    <citation type="journal article" date="2010" name="Stand. Genomic Sci.">
        <title>Complete genome sequence of Geodermatophilus obscurus type strain (G-20).</title>
        <authorList>
            <person name="Ivanova N."/>
            <person name="Sikorski J."/>
            <person name="Jando M."/>
            <person name="Munk C."/>
            <person name="Lapidus A."/>
            <person name="Glavina Del Rio T."/>
            <person name="Copeland A."/>
            <person name="Tice H."/>
            <person name="Cheng J.-F."/>
            <person name="Lucas S."/>
            <person name="Chen F."/>
            <person name="Nolan M."/>
            <person name="Bruce D."/>
            <person name="Goodwin L."/>
            <person name="Pitluck S."/>
            <person name="Mavromatis K."/>
            <person name="Mikhailova N."/>
            <person name="Pati A."/>
            <person name="Chen A."/>
            <person name="Palaniappan K."/>
            <person name="Land M."/>
            <person name="Hauser L."/>
            <person name="Chang Y.-J."/>
            <person name="Jeffries C.D."/>
            <person name="Meincke L."/>
            <person name="Brettin T."/>
            <person name="Detter J.C."/>
            <person name="Detter J.C."/>
            <person name="Rohde M."/>
            <person name="Goeker M."/>
            <person name="Bristow J."/>
            <person name="Eisen J.A."/>
            <person name="Markowitz V."/>
            <person name="Hugenholtz P."/>
            <person name="Kyrpides N.C."/>
            <person name="Klenk H.-P."/>
        </authorList>
    </citation>
    <scope>NUCLEOTIDE SEQUENCE [LARGE SCALE GENOMIC DNA]</scope>
    <source>
        <strain evidence="2">ATCC 25078 / DSM 43160 / JCM 3152 / KCC A-0152 / KCTC 9177 / NBRC 13315 / NRRL B-3577 / G-20</strain>
    </source>
</reference>
<name>D2S7E4_GEOOG</name>
<dbReference type="HOGENOM" id="CLU_1967391_0_0_11"/>
<sequence length="127" mass="13740">MTDSARQEPAAGNWETEIRRHAADPAAFLAVQSVRDFATIGLRQDGETRVETEVANVQLAAAGGPSVRITGCYDSSSTQVIDVDTGEVVPPGTPPRYVWDVTVIRYESEPNAPWLVTTLNPLTDQPC</sequence>
<proteinExistence type="predicted"/>
<accession>D2S7E4</accession>
<dbReference type="Proteomes" id="UP000001382">
    <property type="component" value="Chromosome"/>
</dbReference>
<evidence type="ECO:0000313" key="2">
    <source>
        <dbReference type="Proteomes" id="UP000001382"/>
    </source>
</evidence>
<dbReference type="RefSeq" id="WP_012946885.1">
    <property type="nucleotide sequence ID" value="NC_013757.1"/>
</dbReference>
<protein>
    <submittedName>
        <fullName evidence="1">Uncharacterized protein</fullName>
    </submittedName>
</protein>
<reference evidence="2" key="2">
    <citation type="submission" date="2010-01" db="EMBL/GenBank/DDBJ databases">
        <title>The complete genome of Geodermatophilus obscurus DSM 43160.</title>
        <authorList>
            <consortium name="US DOE Joint Genome Institute (JGI-PGF)"/>
            <person name="Lucas S."/>
            <person name="Copeland A."/>
            <person name="Lapidus A."/>
            <person name="Glavina del Rio T."/>
            <person name="Dalin E."/>
            <person name="Tice H."/>
            <person name="Bruce D."/>
            <person name="Goodwin L."/>
            <person name="Pitluck S."/>
            <person name="Kyrpides N."/>
            <person name="Mavromatis K."/>
            <person name="Ivanova N."/>
            <person name="Munk A.C."/>
            <person name="Brettin T."/>
            <person name="Detter J.C."/>
            <person name="Han C."/>
            <person name="Larimer F."/>
            <person name="Land M."/>
            <person name="Hauser L."/>
            <person name="Markowitz V."/>
            <person name="Cheng J.-F."/>
            <person name="Hugenholtz P."/>
            <person name="Woyke T."/>
            <person name="Wu D."/>
            <person name="Jando M."/>
            <person name="Schneider S."/>
            <person name="Klenk H.-P."/>
            <person name="Eisen J.A."/>
        </authorList>
    </citation>
    <scope>NUCLEOTIDE SEQUENCE [LARGE SCALE GENOMIC DNA]</scope>
    <source>
        <strain evidence="2">ATCC 25078 / DSM 43160 / JCM 3152 / KCC A-0152 / KCTC 9177 / NBRC 13315 / NRRL B-3577 / G-20</strain>
    </source>
</reference>
<keyword evidence="2" id="KW-1185">Reference proteome</keyword>
<evidence type="ECO:0000313" key="1">
    <source>
        <dbReference type="EMBL" id="ADB73444.1"/>
    </source>
</evidence>
<gene>
    <name evidence="1" type="ordered locus">Gobs_0667</name>
</gene>
<dbReference type="STRING" id="526225.Gobs_0667"/>
<organism evidence="1 2">
    <name type="scientific">Geodermatophilus obscurus (strain ATCC 25078 / DSM 43160 / JCM 3152 / CCUG 61914 / KCC A-0152 / KCTC 9177 / NBRC 13315 / NRRL B-3577 / G-20)</name>
    <dbReference type="NCBI Taxonomy" id="526225"/>
    <lineage>
        <taxon>Bacteria</taxon>
        <taxon>Bacillati</taxon>
        <taxon>Actinomycetota</taxon>
        <taxon>Actinomycetes</taxon>
        <taxon>Geodermatophilales</taxon>
        <taxon>Geodermatophilaceae</taxon>
        <taxon>Geodermatophilus</taxon>
    </lineage>
</organism>
<dbReference type="AlphaFoldDB" id="D2S7E4"/>
<dbReference type="EMBL" id="CP001867">
    <property type="protein sequence ID" value="ADB73444.1"/>
    <property type="molecule type" value="Genomic_DNA"/>
</dbReference>
<dbReference type="KEGG" id="gob:Gobs_0667"/>